<dbReference type="EMBL" id="MN133020">
    <property type="protein sequence ID" value="QGW50693.1"/>
    <property type="molecule type" value="mRNA"/>
</dbReference>
<dbReference type="PANTHER" id="PTHR11857">
    <property type="entry name" value="ODORANT BINDING PROTEIN-RELATED"/>
    <property type="match status" value="1"/>
</dbReference>
<dbReference type="PANTHER" id="PTHR11857:SF46">
    <property type="entry name" value="GENERAL ODORANT-BINDING PROTEIN 99A-RELATED"/>
    <property type="match status" value="1"/>
</dbReference>
<dbReference type="Pfam" id="PF01395">
    <property type="entry name" value="PBP_GOBP"/>
    <property type="match status" value="1"/>
</dbReference>
<dbReference type="GO" id="GO:0005549">
    <property type="term" value="F:odorant binding"/>
    <property type="evidence" value="ECO:0007669"/>
    <property type="project" value="InterPro"/>
</dbReference>
<evidence type="ECO:0000256" key="4">
    <source>
        <dbReference type="ARBA" id="ARBA00022729"/>
    </source>
</evidence>
<evidence type="ECO:0000313" key="7">
    <source>
        <dbReference type="EMBL" id="QGW50693.1"/>
    </source>
</evidence>
<dbReference type="GO" id="GO:0005615">
    <property type="term" value="C:extracellular space"/>
    <property type="evidence" value="ECO:0007669"/>
    <property type="project" value="TreeGrafter"/>
</dbReference>
<keyword evidence="3" id="KW-0964">Secreted</keyword>
<dbReference type="SMART" id="SM00708">
    <property type="entry name" value="PhBP"/>
    <property type="match status" value="1"/>
</dbReference>
<feature type="signal peptide" evidence="6">
    <location>
        <begin position="1"/>
        <end position="16"/>
    </location>
</feature>
<proteinExistence type="evidence at transcript level"/>
<comment type="similarity">
    <text evidence="2">Belongs to the PBP/GOBP family.</text>
</comment>
<evidence type="ECO:0000256" key="3">
    <source>
        <dbReference type="ARBA" id="ARBA00022525"/>
    </source>
</evidence>
<keyword evidence="5" id="KW-1015">Disulfide bond</keyword>
<dbReference type="Gene3D" id="1.10.238.20">
    <property type="entry name" value="Pheromone/general odorant binding protein domain"/>
    <property type="match status" value="1"/>
</dbReference>
<evidence type="ECO:0000256" key="5">
    <source>
        <dbReference type="ARBA" id="ARBA00023157"/>
    </source>
</evidence>
<name>A0A7D0P9S5_9DIPT</name>
<dbReference type="InterPro" id="IPR006170">
    <property type="entry name" value="PBP/GOBP"/>
</dbReference>
<evidence type="ECO:0000256" key="2">
    <source>
        <dbReference type="ARBA" id="ARBA00008098"/>
    </source>
</evidence>
<dbReference type="SUPFAM" id="SSF47565">
    <property type="entry name" value="Insect pheromone/odorant-binding proteins"/>
    <property type="match status" value="1"/>
</dbReference>
<evidence type="ECO:0000256" key="6">
    <source>
        <dbReference type="SAM" id="SignalP"/>
    </source>
</evidence>
<organism evidence="7">
    <name type="scientific">Propsilocerus akamusi</name>
    <dbReference type="NCBI Taxonomy" id="903466"/>
    <lineage>
        <taxon>Eukaryota</taxon>
        <taxon>Metazoa</taxon>
        <taxon>Ecdysozoa</taxon>
        <taxon>Arthropoda</taxon>
        <taxon>Hexapoda</taxon>
        <taxon>Insecta</taxon>
        <taxon>Pterygota</taxon>
        <taxon>Neoptera</taxon>
        <taxon>Endopterygota</taxon>
        <taxon>Diptera</taxon>
        <taxon>Nematocera</taxon>
        <taxon>Chironomoidea</taxon>
        <taxon>Chironomidae</taxon>
        <taxon>Propsilocerus</taxon>
    </lineage>
</organism>
<accession>A0A7D0P9S5</accession>
<reference evidence="7" key="1">
    <citation type="submission" date="2019-07" db="EMBL/GenBank/DDBJ databases">
        <title>Identification and Expression Pattern of Chemosensory Genes from the Transcriptome of the Propsilocerus akamusi.</title>
        <authorList>
            <person name="Yan C."/>
            <person name="Pan L."/>
        </authorList>
    </citation>
    <scope>NUCLEOTIDE SEQUENCE</scope>
</reference>
<dbReference type="CDD" id="cd23992">
    <property type="entry name" value="PBP_GOBP"/>
    <property type="match status" value="1"/>
</dbReference>
<dbReference type="SMR" id="A0A7D0P9S5"/>
<dbReference type="InterPro" id="IPR036728">
    <property type="entry name" value="PBP_GOBP_sf"/>
</dbReference>
<comment type="subcellular location">
    <subcellularLocation>
        <location evidence="1">Secreted</location>
    </subcellularLocation>
</comment>
<sequence length="135" mass="15285">MKVFIAIFALIAVTSAEFQVQTSEDLQKYRVECATENNIPAESIEHYKEWKFEDAHAACYINCVFRKMQLYDNDSGFLVDNLVAQLTHGKPDGIRASVEKCTETTETDNCQKAFKGFVCFSKSNLGLIQQSVKKD</sequence>
<dbReference type="GO" id="GO:0007608">
    <property type="term" value="P:sensory perception of smell"/>
    <property type="evidence" value="ECO:0007669"/>
    <property type="project" value="TreeGrafter"/>
</dbReference>
<feature type="chain" id="PRO_5028288047" evidence="6">
    <location>
        <begin position="17"/>
        <end position="135"/>
    </location>
</feature>
<dbReference type="AlphaFoldDB" id="A0A7D0P9S5"/>
<protein>
    <submittedName>
        <fullName evidence="7">Odorant-binding protein 29</fullName>
    </submittedName>
</protein>
<evidence type="ECO:0000256" key="1">
    <source>
        <dbReference type="ARBA" id="ARBA00004613"/>
    </source>
</evidence>
<keyword evidence="4 6" id="KW-0732">Signal</keyword>